<organism evidence="1">
    <name type="scientific">viral metagenome</name>
    <dbReference type="NCBI Taxonomy" id="1070528"/>
    <lineage>
        <taxon>unclassified sequences</taxon>
        <taxon>metagenomes</taxon>
        <taxon>organismal metagenomes</taxon>
    </lineage>
</organism>
<evidence type="ECO:0000313" key="1">
    <source>
        <dbReference type="EMBL" id="QHU36361.1"/>
    </source>
</evidence>
<proteinExistence type="predicted"/>
<name>A0A6C0M2X6_9ZZZZ</name>
<dbReference type="EMBL" id="MN740635">
    <property type="protein sequence ID" value="QHU36361.1"/>
    <property type="molecule type" value="Genomic_DNA"/>
</dbReference>
<reference evidence="1" key="1">
    <citation type="journal article" date="2020" name="Nature">
        <title>Giant virus diversity and host interactions through global metagenomics.</title>
        <authorList>
            <person name="Schulz F."/>
            <person name="Roux S."/>
            <person name="Paez-Espino D."/>
            <person name="Jungbluth S."/>
            <person name="Walsh D.A."/>
            <person name="Denef V.J."/>
            <person name="McMahon K.D."/>
            <person name="Konstantinidis K.T."/>
            <person name="Eloe-Fadrosh E.A."/>
            <person name="Kyrpides N.C."/>
            <person name="Woyke T."/>
        </authorList>
    </citation>
    <scope>NUCLEOTIDE SEQUENCE</scope>
    <source>
        <strain evidence="1">GVMAG-S-1035124-57</strain>
    </source>
</reference>
<protein>
    <submittedName>
        <fullName evidence="1">Uncharacterized protein</fullName>
    </submittedName>
</protein>
<accession>A0A6C0M2X6</accession>
<dbReference type="AlphaFoldDB" id="A0A6C0M2X6"/>
<sequence length="34" mass="3655">MRNARVRKDAVDVDVDDVVVDESSVGKKDAGPDP</sequence>